<dbReference type="InterPro" id="IPR019587">
    <property type="entry name" value="Polyketide_cyclase/dehydratase"/>
</dbReference>
<dbReference type="RefSeq" id="WP_005269404.1">
    <property type="nucleotide sequence ID" value="NZ_ANPE02000143.1"/>
</dbReference>
<evidence type="ECO:0000313" key="1">
    <source>
        <dbReference type="EMBL" id="EMY33948.1"/>
    </source>
</evidence>
<dbReference type="OrthoDB" id="4618973at2"/>
<proteinExistence type="predicted"/>
<accession>N1V6R7</accession>
<dbReference type="InterPro" id="IPR023393">
    <property type="entry name" value="START-like_dom_sf"/>
</dbReference>
<protein>
    <submittedName>
        <fullName evidence="1">Uncharacterized protein</fullName>
    </submittedName>
</protein>
<reference evidence="1 2" key="1">
    <citation type="journal article" date="2013" name="Genome Announc.">
        <title>Draft Genome Sequence of Arthrobacter crystallopoietes Strain BAB-32, Revealing Genes for Bioremediation.</title>
        <authorList>
            <person name="Joshi M.N."/>
            <person name="Pandit A.S."/>
            <person name="Sharma A."/>
            <person name="Pandya R.V."/>
            <person name="Desai S.M."/>
            <person name="Saxena A.K."/>
            <person name="Bagatharia S.B."/>
        </authorList>
    </citation>
    <scope>NUCLEOTIDE SEQUENCE [LARGE SCALE GENOMIC DNA]</scope>
    <source>
        <strain evidence="1 2">BAB-32</strain>
    </source>
</reference>
<name>N1V6R7_9MICC</name>
<dbReference type="EMBL" id="ANPE02000143">
    <property type="protein sequence ID" value="EMY33948.1"/>
    <property type="molecule type" value="Genomic_DNA"/>
</dbReference>
<comment type="caution">
    <text evidence="1">The sequence shown here is derived from an EMBL/GenBank/DDBJ whole genome shotgun (WGS) entry which is preliminary data.</text>
</comment>
<organism evidence="1 2">
    <name type="scientific">Arthrobacter crystallopoietes BAB-32</name>
    <dbReference type="NCBI Taxonomy" id="1246476"/>
    <lineage>
        <taxon>Bacteria</taxon>
        <taxon>Bacillati</taxon>
        <taxon>Actinomycetota</taxon>
        <taxon>Actinomycetes</taxon>
        <taxon>Micrococcales</taxon>
        <taxon>Micrococcaceae</taxon>
        <taxon>Crystallibacter</taxon>
    </lineage>
</organism>
<dbReference type="Pfam" id="PF10604">
    <property type="entry name" value="Polyketide_cyc2"/>
    <property type="match status" value="1"/>
</dbReference>
<gene>
    <name evidence="1" type="ORF">D477_012253</name>
</gene>
<dbReference type="SUPFAM" id="SSF55961">
    <property type="entry name" value="Bet v1-like"/>
    <property type="match status" value="1"/>
</dbReference>
<dbReference type="AlphaFoldDB" id="N1V6R7"/>
<dbReference type="Gene3D" id="3.30.530.20">
    <property type="match status" value="1"/>
</dbReference>
<dbReference type="Proteomes" id="UP000010729">
    <property type="component" value="Unassembled WGS sequence"/>
</dbReference>
<sequence>MQTLDRDELGIHISAPPETVYAIVADVTRTPEYSPEVVECTWAKGATGPAPGARFHAKNRIGKVGWGNKPIVTAATPGREFAFARTEPFCGTVHWRYRFEPEDGGTRVTESYEVVRPITRIGWIVVSNFGRDKNRRRTLHEGIEQSLQRLRQVVEKSQPAS</sequence>
<keyword evidence="2" id="KW-1185">Reference proteome</keyword>
<evidence type="ECO:0000313" key="2">
    <source>
        <dbReference type="Proteomes" id="UP000010729"/>
    </source>
</evidence>
<dbReference type="CDD" id="cd07812">
    <property type="entry name" value="SRPBCC"/>
    <property type="match status" value="1"/>
</dbReference>